<accession>A0A2W5Q381</accession>
<dbReference type="EMBL" id="QFPW01000039">
    <property type="protein sequence ID" value="PZQ45790.1"/>
    <property type="molecule type" value="Genomic_DNA"/>
</dbReference>
<feature type="chain" id="PRO_5015884168" description="Phenol degradation protein meta" evidence="1">
    <location>
        <begin position="26"/>
        <end position="324"/>
    </location>
</feature>
<keyword evidence="1" id="KW-0732">Signal</keyword>
<sequence length="324" mass="35070">MMNSRLAALTLAAALVGAVAETADATEGGLFYGPVGGSDIRAALVGQPGALYGFGIGVSSDSSKFARNVGEPNEVIEGWGLTSQFLGGGLAYVWPTQVLGGSVMSTVASLYGRTCVEMYDIKDCNRGMYETYTDLFYWSRHVGLAGATPGPEGSTPYPLQYGLTVALGMAVVFPTGKYDSDRLANIGGNTLIYVPNVAFTYQTGPWWLDGTELSGRIFYNIPTENDATKYQNGHVIAGDFALSQRYDRWQFGPLLTVAQQLTNDKIDGRVVGKGNKLEQRAAGFVVNYDIPDKGMAITAKYLHDFKNENRLYIDTFIVRVGFTF</sequence>
<comment type="caution">
    <text evidence="2">The sequence shown here is derived from an EMBL/GenBank/DDBJ whole genome shotgun (WGS) entry which is preliminary data.</text>
</comment>
<name>A0A2W5Q381_RHOSU</name>
<dbReference type="Pfam" id="PF13557">
    <property type="entry name" value="Phenol_MetA_deg"/>
    <property type="match status" value="1"/>
</dbReference>
<dbReference type="InterPro" id="IPR025737">
    <property type="entry name" value="FApF"/>
</dbReference>
<reference evidence="2 3" key="1">
    <citation type="submission" date="2017-08" db="EMBL/GenBank/DDBJ databases">
        <title>Infants hospitalized years apart are colonized by the same room-sourced microbial strains.</title>
        <authorList>
            <person name="Brooks B."/>
            <person name="Olm M.R."/>
            <person name="Firek B.A."/>
            <person name="Baker R."/>
            <person name="Thomas B.C."/>
            <person name="Morowitz M.J."/>
            <person name="Banfield J.F."/>
        </authorList>
    </citation>
    <scope>NUCLEOTIDE SEQUENCE [LARGE SCALE GENOMIC DNA]</scope>
    <source>
        <strain evidence="2">S2_005_002_R2_34</strain>
    </source>
</reference>
<proteinExistence type="predicted"/>
<evidence type="ECO:0000313" key="2">
    <source>
        <dbReference type="EMBL" id="PZQ45790.1"/>
    </source>
</evidence>
<dbReference type="AlphaFoldDB" id="A0A2W5Q381"/>
<feature type="signal peptide" evidence="1">
    <location>
        <begin position="1"/>
        <end position="25"/>
    </location>
</feature>
<gene>
    <name evidence="2" type="ORF">DI556_22010</name>
</gene>
<dbReference type="Proteomes" id="UP000249185">
    <property type="component" value="Unassembled WGS sequence"/>
</dbReference>
<organism evidence="2 3">
    <name type="scientific">Rhodovulum sulfidophilum</name>
    <name type="common">Rhodobacter sulfidophilus</name>
    <dbReference type="NCBI Taxonomy" id="35806"/>
    <lineage>
        <taxon>Bacteria</taxon>
        <taxon>Pseudomonadati</taxon>
        <taxon>Pseudomonadota</taxon>
        <taxon>Alphaproteobacteria</taxon>
        <taxon>Rhodobacterales</taxon>
        <taxon>Paracoccaceae</taxon>
        <taxon>Rhodovulum</taxon>
    </lineage>
</organism>
<evidence type="ECO:0008006" key="4">
    <source>
        <dbReference type="Google" id="ProtNLM"/>
    </source>
</evidence>
<protein>
    <recommendedName>
        <fullName evidence="4">Phenol degradation protein meta</fullName>
    </recommendedName>
</protein>
<evidence type="ECO:0000313" key="3">
    <source>
        <dbReference type="Proteomes" id="UP000249185"/>
    </source>
</evidence>
<evidence type="ECO:0000256" key="1">
    <source>
        <dbReference type="SAM" id="SignalP"/>
    </source>
</evidence>